<dbReference type="InterPro" id="IPR041698">
    <property type="entry name" value="Methyltransf_25"/>
</dbReference>
<organism evidence="2 3">
    <name type="scientific">Nocardia iowensis</name>
    <dbReference type="NCBI Taxonomy" id="204891"/>
    <lineage>
        <taxon>Bacteria</taxon>
        <taxon>Bacillati</taxon>
        <taxon>Actinomycetota</taxon>
        <taxon>Actinomycetes</taxon>
        <taxon>Mycobacteriales</taxon>
        <taxon>Nocardiaceae</taxon>
        <taxon>Nocardia</taxon>
    </lineage>
</organism>
<keyword evidence="2" id="KW-0808">Transferase</keyword>
<dbReference type="Pfam" id="PF13649">
    <property type="entry name" value="Methyltransf_25"/>
    <property type="match status" value="1"/>
</dbReference>
<dbReference type="PANTHER" id="PTHR42912">
    <property type="entry name" value="METHYLTRANSFERASE"/>
    <property type="match status" value="1"/>
</dbReference>
<dbReference type="GO" id="GO:0032259">
    <property type="term" value="P:methylation"/>
    <property type="evidence" value="ECO:0007669"/>
    <property type="project" value="UniProtKB-KW"/>
</dbReference>
<protein>
    <submittedName>
        <fullName evidence="2">Methyltransferase domain-containing protein</fullName>
    </submittedName>
</protein>
<dbReference type="GO" id="GO:0008168">
    <property type="term" value="F:methyltransferase activity"/>
    <property type="evidence" value="ECO:0007669"/>
    <property type="project" value="UniProtKB-KW"/>
</dbReference>
<dbReference type="InterPro" id="IPR050508">
    <property type="entry name" value="Methyltransf_Superfamily"/>
</dbReference>
<sequence length="214" mass="22842">MPGLGNRLKFALAGEVLETVNPLLPGRPHDALIRLVERGHVEHVLELCAGTGYASRLLADRRPEIQATAVDLSPEMIAVGRRKVAAQGIVNLTLAEGDIADLPYPDDSFDTVMSVFGLHEVPTAVRDSAIRESARVLVPGGRIVIIDLDRPVLTGLLMDAYLLVMEPQHARAVCGRGLVELLAKSGFTISHHDPAGSLGMTQSIIATLEAAPEP</sequence>
<evidence type="ECO:0000313" key="3">
    <source>
        <dbReference type="Proteomes" id="UP000694257"/>
    </source>
</evidence>
<evidence type="ECO:0000313" key="2">
    <source>
        <dbReference type="EMBL" id="QXN93458.1"/>
    </source>
</evidence>
<evidence type="ECO:0000259" key="1">
    <source>
        <dbReference type="Pfam" id="PF13649"/>
    </source>
</evidence>
<dbReference type="EMBL" id="CP078145">
    <property type="protein sequence ID" value="QXN93458.1"/>
    <property type="molecule type" value="Genomic_DNA"/>
</dbReference>
<accession>A0ABX8RUZ7</accession>
<keyword evidence="2" id="KW-0489">Methyltransferase</keyword>
<gene>
    <name evidence="2" type="ORF">KV110_10440</name>
</gene>
<keyword evidence="3" id="KW-1185">Reference proteome</keyword>
<dbReference type="CDD" id="cd02440">
    <property type="entry name" value="AdoMet_MTases"/>
    <property type="match status" value="1"/>
</dbReference>
<proteinExistence type="predicted"/>
<dbReference type="Proteomes" id="UP000694257">
    <property type="component" value="Chromosome"/>
</dbReference>
<name>A0ABX8RUZ7_NOCIO</name>
<dbReference type="RefSeq" id="WP_218475489.1">
    <property type="nucleotide sequence ID" value="NZ_BAABJN010000001.1"/>
</dbReference>
<reference evidence="2 3" key="1">
    <citation type="submission" date="2021-07" db="EMBL/GenBank/DDBJ databases">
        <title>Whole Genome Sequence of Nocardia Iowensis.</title>
        <authorList>
            <person name="Lamm A."/>
            <person name="Collins-Fairclough A.M."/>
            <person name="Bunk B."/>
            <person name="Sproer C."/>
        </authorList>
    </citation>
    <scope>NUCLEOTIDE SEQUENCE [LARGE SCALE GENOMIC DNA]</scope>
    <source>
        <strain evidence="2 3">NRRL 5646</strain>
    </source>
</reference>
<feature type="domain" description="Methyltransferase" evidence="1">
    <location>
        <begin position="44"/>
        <end position="141"/>
    </location>
</feature>